<evidence type="ECO:0000313" key="9">
    <source>
        <dbReference type="Proteomes" id="UP001412239"/>
    </source>
</evidence>
<evidence type="ECO:0000256" key="5">
    <source>
        <dbReference type="SAM" id="MobiDB-lite"/>
    </source>
</evidence>
<dbReference type="GO" id="GO:0071944">
    <property type="term" value="C:cell periphery"/>
    <property type="evidence" value="ECO:0007669"/>
    <property type="project" value="UniProtKB-ARBA"/>
</dbReference>
<comment type="subcellular location">
    <subcellularLocation>
        <location evidence="1">Membrane</location>
        <topology evidence="1">Single-pass membrane protein</topology>
    </subcellularLocation>
</comment>
<proteinExistence type="predicted"/>
<dbReference type="AlphaFoldDB" id="A0A292PIF0"/>
<evidence type="ECO:0000256" key="1">
    <source>
        <dbReference type="ARBA" id="ARBA00004167"/>
    </source>
</evidence>
<evidence type="ECO:0008006" key="10">
    <source>
        <dbReference type="Google" id="ProtNLM"/>
    </source>
</evidence>
<feature type="compositionally biased region" description="Low complexity" evidence="5">
    <location>
        <begin position="163"/>
        <end position="192"/>
    </location>
</feature>
<accession>A0A292PIF0</accession>
<feature type="compositionally biased region" description="Polar residues" evidence="5">
    <location>
        <begin position="314"/>
        <end position="323"/>
    </location>
</feature>
<evidence type="ECO:0000256" key="7">
    <source>
        <dbReference type="SAM" id="SignalP"/>
    </source>
</evidence>
<dbReference type="Proteomes" id="UP001412239">
    <property type="component" value="Unassembled WGS sequence"/>
</dbReference>
<evidence type="ECO:0000256" key="4">
    <source>
        <dbReference type="ARBA" id="ARBA00023136"/>
    </source>
</evidence>
<dbReference type="GO" id="GO:0016020">
    <property type="term" value="C:membrane"/>
    <property type="evidence" value="ECO:0007669"/>
    <property type="project" value="UniProtKB-SubCell"/>
</dbReference>
<organism evidence="8 9">
    <name type="scientific">Tuber aestivum</name>
    <name type="common">summer truffle</name>
    <dbReference type="NCBI Taxonomy" id="59557"/>
    <lineage>
        <taxon>Eukaryota</taxon>
        <taxon>Fungi</taxon>
        <taxon>Dikarya</taxon>
        <taxon>Ascomycota</taxon>
        <taxon>Pezizomycotina</taxon>
        <taxon>Pezizomycetes</taxon>
        <taxon>Pezizales</taxon>
        <taxon>Tuberaceae</taxon>
        <taxon>Tuber</taxon>
    </lineage>
</organism>
<feature type="transmembrane region" description="Helical" evidence="6">
    <location>
        <begin position="198"/>
        <end position="221"/>
    </location>
</feature>
<keyword evidence="9" id="KW-1185">Reference proteome</keyword>
<evidence type="ECO:0000256" key="2">
    <source>
        <dbReference type="ARBA" id="ARBA00022692"/>
    </source>
</evidence>
<evidence type="ECO:0000256" key="6">
    <source>
        <dbReference type="SAM" id="Phobius"/>
    </source>
</evidence>
<keyword evidence="4 6" id="KW-0472">Membrane</keyword>
<feature type="chain" id="PRO_5012742210" description="Mid2 domain-containing protein" evidence="7">
    <location>
        <begin position="19"/>
        <end position="363"/>
    </location>
</feature>
<keyword evidence="7" id="KW-0732">Signal</keyword>
<name>A0A292PIF0_9PEZI</name>
<feature type="region of interest" description="Disordered" evidence="5">
    <location>
        <begin position="153"/>
        <end position="192"/>
    </location>
</feature>
<sequence>MFSQLLLFALLLCSLACGAPRGAEPTPSNPSLVVPVVEITPAPTMPPVVAELLRRSSNPAIVPRDDSDLMKRQACGAFYVTCDTGSCCYIGQECFRNSAGVDSCRYPEMFDYSSLLSSLTAIYGGYSYSNDAELYSSIYASYLNLFTSLPGGRPTGGSNPPASTAKTGSSSSNSGSGSSSSWGDTTTSTSKKKSNTGMIVGIAVGSAVGVAIIATIIWYFWRKRKPTPTPYPAGMAQTGTTPFQQHPGSQPAYAGQAAQVDIKPAQVYQFQQQPLATEIGGTGIAPQQAPSGNASYAVQGAGYQGPISPPPTHPSAQEMSGDTQFLPHQQHPQHPQHPQQLQYGPPRNGTLGPPAEMDAGQGR</sequence>
<evidence type="ECO:0000256" key="3">
    <source>
        <dbReference type="ARBA" id="ARBA00022989"/>
    </source>
</evidence>
<reference evidence="8" key="1">
    <citation type="submission" date="2015-10" db="EMBL/GenBank/DDBJ databases">
        <authorList>
            <person name="Regsiter A."/>
            <person name="william w."/>
        </authorList>
    </citation>
    <scope>NUCLEOTIDE SEQUENCE</scope>
    <source>
        <strain evidence="8">Montdore</strain>
    </source>
</reference>
<evidence type="ECO:0000313" key="8">
    <source>
        <dbReference type="EMBL" id="CUS07056.1"/>
    </source>
</evidence>
<keyword evidence="2 6" id="KW-0812">Transmembrane</keyword>
<feature type="signal peptide" evidence="7">
    <location>
        <begin position="1"/>
        <end position="18"/>
    </location>
</feature>
<feature type="region of interest" description="Disordered" evidence="5">
    <location>
        <begin position="286"/>
        <end position="363"/>
    </location>
</feature>
<dbReference type="InterPro" id="IPR051694">
    <property type="entry name" value="Immunoregulatory_rcpt-like"/>
</dbReference>
<feature type="compositionally biased region" description="Low complexity" evidence="5">
    <location>
        <begin position="326"/>
        <end position="342"/>
    </location>
</feature>
<keyword evidence="3 6" id="KW-1133">Transmembrane helix</keyword>
<protein>
    <recommendedName>
        <fullName evidence="10">Mid2 domain-containing protein</fullName>
    </recommendedName>
</protein>
<dbReference type="EMBL" id="LN891255">
    <property type="protein sequence ID" value="CUS07056.1"/>
    <property type="molecule type" value="Genomic_DNA"/>
</dbReference>
<dbReference type="PANTHER" id="PTHR15549">
    <property type="entry name" value="PAIRED IMMUNOGLOBULIN-LIKE TYPE 2 RECEPTOR"/>
    <property type="match status" value="1"/>
</dbReference>
<gene>
    <name evidence="8" type="ORF">GSTUAT00008862001</name>
</gene>